<dbReference type="EMBL" id="BMAW01125369">
    <property type="protein sequence ID" value="GFU12022.1"/>
    <property type="molecule type" value="Genomic_DNA"/>
</dbReference>
<keyword evidence="3" id="KW-1185">Reference proteome</keyword>
<gene>
    <name evidence="2" type="ORF">NPIL_482961</name>
</gene>
<dbReference type="Proteomes" id="UP000887013">
    <property type="component" value="Unassembled WGS sequence"/>
</dbReference>
<keyword evidence="1" id="KW-0812">Transmembrane</keyword>
<sequence length="146" mass="16912">MCYIAHKLSGRKHRWKIVIVYLLLLVAGKVILSLTKSSRFSHRGQECHLDAFDLAVKLDSPFDNSRAWSFTPRRFFKNARGLPHFLYQILDPHHLPVLCIVECLLYEEWNRGVLNPSISCHLLARFRPVINLLSDATIKFVWLSGV</sequence>
<evidence type="ECO:0000256" key="1">
    <source>
        <dbReference type="SAM" id="Phobius"/>
    </source>
</evidence>
<organism evidence="2 3">
    <name type="scientific">Nephila pilipes</name>
    <name type="common">Giant wood spider</name>
    <name type="synonym">Nephila maculata</name>
    <dbReference type="NCBI Taxonomy" id="299642"/>
    <lineage>
        <taxon>Eukaryota</taxon>
        <taxon>Metazoa</taxon>
        <taxon>Ecdysozoa</taxon>
        <taxon>Arthropoda</taxon>
        <taxon>Chelicerata</taxon>
        <taxon>Arachnida</taxon>
        <taxon>Araneae</taxon>
        <taxon>Araneomorphae</taxon>
        <taxon>Entelegynae</taxon>
        <taxon>Araneoidea</taxon>
        <taxon>Nephilidae</taxon>
        <taxon>Nephila</taxon>
    </lineage>
</organism>
<evidence type="ECO:0000313" key="3">
    <source>
        <dbReference type="Proteomes" id="UP000887013"/>
    </source>
</evidence>
<evidence type="ECO:0000313" key="2">
    <source>
        <dbReference type="EMBL" id="GFU12022.1"/>
    </source>
</evidence>
<reference evidence="2" key="1">
    <citation type="submission" date="2020-08" db="EMBL/GenBank/DDBJ databases">
        <title>Multicomponent nature underlies the extraordinary mechanical properties of spider dragline silk.</title>
        <authorList>
            <person name="Kono N."/>
            <person name="Nakamura H."/>
            <person name="Mori M."/>
            <person name="Yoshida Y."/>
            <person name="Ohtoshi R."/>
            <person name="Malay A.D."/>
            <person name="Moran D.A.P."/>
            <person name="Tomita M."/>
            <person name="Numata K."/>
            <person name="Arakawa K."/>
        </authorList>
    </citation>
    <scope>NUCLEOTIDE SEQUENCE</scope>
</reference>
<proteinExistence type="predicted"/>
<dbReference type="AlphaFoldDB" id="A0A8X6Q8X5"/>
<accession>A0A8X6Q8X5</accession>
<keyword evidence="1" id="KW-0472">Membrane</keyword>
<keyword evidence="1" id="KW-1133">Transmembrane helix</keyword>
<name>A0A8X6Q8X5_NEPPI</name>
<comment type="caution">
    <text evidence="2">The sequence shown here is derived from an EMBL/GenBank/DDBJ whole genome shotgun (WGS) entry which is preliminary data.</text>
</comment>
<protein>
    <submittedName>
        <fullName evidence="2">Uncharacterized protein</fullName>
    </submittedName>
</protein>
<feature type="transmembrane region" description="Helical" evidence="1">
    <location>
        <begin position="15"/>
        <end position="34"/>
    </location>
</feature>